<dbReference type="NCBIfam" id="TIGR01451">
    <property type="entry name" value="B_ant_repeat"/>
    <property type="match status" value="1"/>
</dbReference>
<keyword evidence="5" id="KW-1185">Reference proteome</keyword>
<dbReference type="PANTHER" id="PTHR48148">
    <property type="entry name" value="KERATINOCYTE PROLINE-RICH PROTEIN"/>
    <property type="match status" value="1"/>
</dbReference>
<keyword evidence="2" id="KW-1133">Transmembrane helix</keyword>
<dbReference type="InterPro" id="IPR047589">
    <property type="entry name" value="DUF11_rpt"/>
</dbReference>
<dbReference type="Pfam" id="PF01345">
    <property type="entry name" value="DUF11"/>
    <property type="match status" value="1"/>
</dbReference>
<dbReference type="EMBL" id="BAAAOB010000001">
    <property type="protein sequence ID" value="GAA1782578.1"/>
    <property type="molecule type" value="Genomic_DNA"/>
</dbReference>
<reference evidence="4 5" key="1">
    <citation type="journal article" date="2019" name="Int. J. Syst. Evol. Microbiol.">
        <title>The Global Catalogue of Microorganisms (GCM) 10K type strain sequencing project: providing services to taxonomists for standard genome sequencing and annotation.</title>
        <authorList>
            <consortium name="The Broad Institute Genomics Platform"/>
            <consortium name="The Broad Institute Genome Sequencing Center for Infectious Disease"/>
            <person name="Wu L."/>
            <person name="Ma J."/>
        </authorList>
    </citation>
    <scope>NUCLEOTIDE SEQUENCE [LARGE SCALE GENOMIC DNA]</scope>
    <source>
        <strain evidence="4 5">JCM 14736</strain>
    </source>
</reference>
<organism evidence="4 5">
    <name type="scientific">Leucobacter iarius</name>
    <dbReference type="NCBI Taxonomy" id="333963"/>
    <lineage>
        <taxon>Bacteria</taxon>
        <taxon>Bacillati</taxon>
        <taxon>Actinomycetota</taxon>
        <taxon>Actinomycetes</taxon>
        <taxon>Micrococcales</taxon>
        <taxon>Microbacteriaceae</taxon>
        <taxon>Leucobacter</taxon>
    </lineage>
</organism>
<dbReference type="InterPro" id="IPR001434">
    <property type="entry name" value="OmcB-like_DUF11"/>
</dbReference>
<gene>
    <name evidence="4" type="ORF">GCM10009768_09340</name>
</gene>
<feature type="transmembrane region" description="Helical" evidence="2">
    <location>
        <begin position="762"/>
        <end position="784"/>
    </location>
</feature>
<evidence type="ECO:0000313" key="4">
    <source>
        <dbReference type="EMBL" id="GAA1782578.1"/>
    </source>
</evidence>
<feature type="domain" description="DUF11" evidence="3">
    <location>
        <begin position="550"/>
        <end position="662"/>
    </location>
</feature>
<protein>
    <recommendedName>
        <fullName evidence="3">DUF11 domain-containing protein</fullName>
    </recommendedName>
</protein>
<evidence type="ECO:0000256" key="1">
    <source>
        <dbReference type="SAM" id="MobiDB-lite"/>
    </source>
</evidence>
<evidence type="ECO:0000313" key="5">
    <source>
        <dbReference type="Proteomes" id="UP001500851"/>
    </source>
</evidence>
<evidence type="ECO:0000256" key="2">
    <source>
        <dbReference type="SAM" id="Phobius"/>
    </source>
</evidence>
<evidence type="ECO:0000259" key="3">
    <source>
        <dbReference type="Pfam" id="PF01345"/>
    </source>
</evidence>
<keyword evidence="2" id="KW-0472">Membrane</keyword>
<feature type="region of interest" description="Disordered" evidence="1">
    <location>
        <begin position="685"/>
        <end position="734"/>
    </location>
</feature>
<comment type="caution">
    <text evidence="4">The sequence shown here is derived from an EMBL/GenBank/DDBJ whole genome shotgun (WGS) entry which is preliminary data.</text>
</comment>
<keyword evidence="2" id="KW-0812">Transmembrane</keyword>
<feature type="region of interest" description="Disordered" evidence="1">
    <location>
        <begin position="51"/>
        <end position="156"/>
    </location>
</feature>
<dbReference type="Gene3D" id="2.60.40.740">
    <property type="match status" value="1"/>
</dbReference>
<dbReference type="Proteomes" id="UP001500851">
    <property type="component" value="Unassembled WGS sequence"/>
</dbReference>
<accession>A0ABN2LDU3</accession>
<feature type="compositionally biased region" description="Pro residues" evidence="1">
    <location>
        <begin position="710"/>
        <end position="726"/>
    </location>
</feature>
<feature type="compositionally biased region" description="Pro residues" evidence="1">
    <location>
        <begin position="69"/>
        <end position="133"/>
    </location>
</feature>
<proteinExistence type="predicted"/>
<feature type="compositionally biased region" description="Low complexity" evidence="1">
    <location>
        <begin position="700"/>
        <end position="709"/>
    </location>
</feature>
<sequence>MHVQLRRSSSDDRRTHRIGRTATALLAAAVLSLGPGSLAATAALADAPAAQPDTVAAPVTEPQAAPVADPAPAPEPAPAVDPAPAPVVEPAPAATPDPAPAPVVEPAPVATPDPAPAVTPAPAATPDPAPTPEPSAAAPDPQPAPAPTQVARSAAVAPAVSAPAAAPGAGNGSDNPGKKIGICHALGNGGYVSISPNANGTVSGHAGMSHQGGRDIIPPFDYNDHGVTGHFPGQNWDANGQAIYNNNCQIPVPVPAVAIDVQQCTTANGTVPLTVAVQLSSLGAGREYVVVLSKNGSTVSTQSFTSNGTSATLQMSVNGSGTYTATITDSASGKSGTKEFTVNPCPTPFGLPSISLSAAPCTVPGGELPGSSSATLTGLVVGDSYTVTVTRPSGGPWSDTFTATATSKTLSVPLTGAGSYTASLSDTTHEASAVPFTVQLAPCPDRPTIQLSVSECPAPDSEENDGIRAITVTMGDLQAGTSYALNLSDSGGAISTDTFVAGGSSATRTLYVDTAESYTVELALAGGPAMTPADTATITVTECPKPEPFDLGIVKTASAPEGGVQVGDTIEYTLVVTNNGPAAASNVTVTDSLPAGLSFASTVSTASGWSLNGSGGSVSASFGGTFGSGDSATLVFDVTVDSLSSDSATLTNTACVAGDPAPTEEVPMPELAFASAPSTLLASPAAAAVDSNPGNDCSSATTPVKTTPRTTPPTTTPPTTTPPTTTPPKATTPPVTTAVHTTVVASTPESGLAVTGGDSNGALVALESLLALSGLLALCWASALRRRSQER</sequence>
<name>A0ABN2LDU3_9MICO</name>
<dbReference type="PANTHER" id="PTHR48148:SF3">
    <property type="entry name" value="KERATINOCYTE PROLINE-RICH PROTEIN"/>
    <property type="match status" value="1"/>
</dbReference>